<feature type="transmembrane region" description="Helical" evidence="5">
    <location>
        <begin position="78"/>
        <end position="100"/>
    </location>
</feature>
<evidence type="ECO:0000313" key="7">
    <source>
        <dbReference type="EMBL" id="BBD78837.1"/>
    </source>
</evidence>
<evidence type="ECO:0000256" key="3">
    <source>
        <dbReference type="ARBA" id="ARBA00022989"/>
    </source>
</evidence>
<reference evidence="8" key="1">
    <citation type="submission" date="2018-04" db="EMBL/GenBank/DDBJ databases">
        <authorList>
            <person name="Watanabe M."/>
            <person name="Kojima H."/>
        </authorList>
    </citation>
    <scope>NUCLEOTIDE SEQUENCE [LARGE SCALE GENOMIC DNA]</scope>
    <source>
        <strain evidence="8">Dysh456</strain>
    </source>
</reference>
<dbReference type="AlphaFoldDB" id="A0A2Z6E1S4"/>
<feature type="transmembrane region" description="Helical" evidence="5">
    <location>
        <begin position="199"/>
        <end position="220"/>
    </location>
</feature>
<dbReference type="RefSeq" id="WP_126535739.1">
    <property type="nucleotide sequence ID" value="NZ_AP018560.1"/>
</dbReference>
<sequence>MRNGLARLGGEAPLTLLDAWLGLGLLWLPVGMLVMPSSISYNPGRLYQSTLAVTLYLPALIVGLRARAAVWRQCWSVPAFRVFLLLLAWALLSLTWTGAWHPGDEAGRLLSVLFYVLAWQGFAGRAPQRAERLLAVAALAMAACALGYGVAFLVQAPGGDGRIAARGVVATANYAAATMGAACVWLCQLPWRAKRWQTVRLVALTALLFFIVLTQSRGVWLALALCAVLTPCWRRADRSAWFIAAAVFAVMLVLLCRPLPVLTARGASLRPQLFAQALELIGRHPWLGLGQGAPFRLEVAGQSFTHSHNVLTQTAIELGLPGLVLLAALWLRVAWSGWRHRDEPLGRVVLGAWVYASVALQFDMPQLLTSPRPGWLLVWLPFGLALGLAAREPQDDSRTLLRP</sequence>
<dbReference type="PANTHER" id="PTHR37422">
    <property type="entry name" value="TEICHURONIC ACID BIOSYNTHESIS PROTEIN TUAE"/>
    <property type="match status" value="1"/>
</dbReference>
<reference evidence="8" key="2">
    <citation type="submission" date="2018-06" db="EMBL/GenBank/DDBJ databases">
        <title>Genome sequence of Rhodanobacteraceae bacterium strain Dysh456.</title>
        <authorList>
            <person name="Fukui M."/>
        </authorList>
    </citation>
    <scope>NUCLEOTIDE SEQUENCE [LARGE SCALE GENOMIC DNA]</scope>
    <source>
        <strain evidence="8">Dysh456</strain>
    </source>
</reference>
<feature type="transmembrane region" description="Helical" evidence="5">
    <location>
        <begin position="12"/>
        <end position="34"/>
    </location>
</feature>
<dbReference type="OrthoDB" id="1013669at2"/>
<dbReference type="KEGG" id="rbd:ALSL_0164"/>
<gene>
    <name evidence="7" type="ORF">ALSL_0164</name>
</gene>
<dbReference type="InterPro" id="IPR007016">
    <property type="entry name" value="O-antigen_ligase-rel_domated"/>
</dbReference>
<feature type="transmembrane region" description="Helical" evidence="5">
    <location>
        <begin position="46"/>
        <end position="66"/>
    </location>
</feature>
<dbReference type="PANTHER" id="PTHR37422:SF13">
    <property type="entry name" value="LIPOPOLYSACCHARIDE BIOSYNTHESIS PROTEIN PA4999-RELATED"/>
    <property type="match status" value="1"/>
</dbReference>
<feature type="domain" description="O-antigen ligase-related" evidence="6">
    <location>
        <begin position="203"/>
        <end position="326"/>
    </location>
</feature>
<keyword evidence="4 5" id="KW-0472">Membrane</keyword>
<evidence type="ECO:0000256" key="5">
    <source>
        <dbReference type="SAM" id="Phobius"/>
    </source>
</evidence>
<evidence type="ECO:0000256" key="1">
    <source>
        <dbReference type="ARBA" id="ARBA00004141"/>
    </source>
</evidence>
<feature type="transmembrane region" description="Helical" evidence="5">
    <location>
        <begin position="163"/>
        <end position="187"/>
    </location>
</feature>
<keyword evidence="3 5" id="KW-1133">Transmembrane helix</keyword>
<proteinExistence type="predicted"/>
<dbReference type="InterPro" id="IPR051533">
    <property type="entry name" value="WaaL-like"/>
</dbReference>
<evidence type="ECO:0000259" key="6">
    <source>
        <dbReference type="Pfam" id="PF04932"/>
    </source>
</evidence>
<evidence type="ECO:0000256" key="4">
    <source>
        <dbReference type="ARBA" id="ARBA00023136"/>
    </source>
</evidence>
<keyword evidence="8" id="KW-1185">Reference proteome</keyword>
<accession>A0A2Z6E1S4</accession>
<dbReference type="GO" id="GO:0016020">
    <property type="term" value="C:membrane"/>
    <property type="evidence" value="ECO:0007669"/>
    <property type="project" value="UniProtKB-SubCell"/>
</dbReference>
<keyword evidence="2 5" id="KW-0812">Transmembrane</keyword>
<organism evidence="7 8">
    <name type="scientific">Aerosticca soli</name>
    <dbReference type="NCBI Taxonomy" id="2010829"/>
    <lineage>
        <taxon>Bacteria</taxon>
        <taxon>Pseudomonadati</taxon>
        <taxon>Pseudomonadota</taxon>
        <taxon>Gammaproteobacteria</taxon>
        <taxon>Lysobacterales</taxon>
        <taxon>Rhodanobacteraceae</taxon>
        <taxon>Aerosticca</taxon>
    </lineage>
</organism>
<dbReference type="Proteomes" id="UP000270530">
    <property type="component" value="Chromosome"/>
</dbReference>
<feature type="transmembrane region" description="Helical" evidence="5">
    <location>
        <begin position="240"/>
        <end position="260"/>
    </location>
</feature>
<name>A0A2Z6E1S4_9GAMM</name>
<dbReference type="Pfam" id="PF04932">
    <property type="entry name" value="Wzy_C"/>
    <property type="match status" value="1"/>
</dbReference>
<feature type="transmembrane region" description="Helical" evidence="5">
    <location>
        <begin position="134"/>
        <end position="157"/>
    </location>
</feature>
<protein>
    <submittedName>
        <fullName evidence="7">Toluene tolerance protein</fullName>
    </submittedName>
</protein>
<comment type="subcellular location">
    <subcellularLocation>
        <location evidence="1">Membrane</location>
        <topology evidence="1">Multi-pass membrane protein</topology>
    </subcellularLocation>
</comment>
<evidence type="ECO:0000313" key="8">
    <source>
        <dbReference type="Proteomes" id="UP000270530"/>
    </source>
</evidence>
<evidence type="ECO:0000256" key="2">
    <source>
        <dbReference type="ARBA" id="ARBA00022692"/>
    </source>
</evidence>
<dbReference type="EMBL" id="AP018560">
    <property type="protein sequence ID" value="BBD78837.1"/>
    <property type="molecule type" value="Genomic_DNA"/>
</dbReference>
<feature type="transmembrane region" description="Helical" evidence="5">
    <location>
        <begin position="106"/>
        <end position="122"/>
    </location>
</feature>